<dbReference type="Proteomes" id="UP001341840">
    <property type="component" value="Unassembled WGS sequence"/>
</dbReference>
<comment type="caution">
    <text evidence="2">The sequence shown here is derived from an EMBL/GenBank/DDBJ whole genome shotgun (WGS) entry which is preliminary data.</text>
</comment>
<feature type="compositionally biased region" description="Basic and acidic residues" evidence="1">
    <location>
        <begin position="158"/>
        <end position="172"/>
    </location>
</feature>
<sequence>MGWEYVMVKESSFKRGERNTAIQMQGRRVFEENRIQIGDGKNDDEATGKEKTGASKIIEEKVMKELLSRSILSESFQPIKFGSAIQAFEELKEEFGRIECRDLEPRKCILSFESLRIGAEDQVQILTPHYTLVKQLLQRNLTVEEEKQREEEEEKGEEELMAKEEKQREERSVMLLLL</sequence>
<keyword evidence="3" id="KW-1185">Reference proteome</keyword>
<organism evidence="2 3">
    <name type="scientific">Stylosanthes scabra</name>
    <dbReference type="NCBI Taxonomy" id="79078"/>
    <lineage>
        <taxon>Eukaryota</taxon>
        <taxon>Viridiplantae</taxon>
        <taxon>Streptophyta</taxon>
        <taxon>Embryophyta</taxon>
        <taxon>Tracheophyta</taxon>
        <taxon>Spermatophyta</taxon>
        <taxon>Magnoliopsida</taxon>
        <taxon>eudicotyledons</taxon>
        <taxon>Gunneridae</taxon>
        <taxon>Pentapetalae</taxon>
        <taxon>rosids</taxon>
        <taxon>fabids</taxon>
        <taxon>Fabales</taxon>
        <taxon>Fabaceae</taxon>
        <taxon>Papilionoideae</taxon>
        <taxon>50 kb inversion clade</taxon>
        <taxon>dalbergioids sensu lato</taxon>
        <taxon>Dalbergieae</taxon>
        <taxon>Pterocarpus clade</taxon>
        <taxon>Stylosanthes</taxon>
    </lineage>
</organism>
<name>A0ABU6XQQ3_9FABA</name>
<evidence type="ECO:0000313" key="3">
    <source>
        <dbReference type="Proteomes" id="UP001341840"/>
    </source>
</evidence>
<protein>
    <submittedName>
        <fullName evidence="2">Uncharacterized protein</fullName>
    </submittedName>
</protein>
<dbReference type="EMBL" id="JASCZI010212795">
    <property type="protein sequence ID" value="MED6200322.1"/>
    <property type="molecule type" value="Genomic_DNA"/>
</dbReference>
<reference evidence="2 3" key="1">
    <citation type="journal article" date="2023" name="Plants (Basel)">
        <title>Bridging the Gap: Combining Genomics and Transcriptomics Approaches to Understand Stylosanthes scabra, an Orphan Legume from the Brazilian Caatinga.</title>
        <authorList>
            <person name="Ferreira-Neto J.R.C."/>
            <person name="da Silva M.D."/>
            <person name="Binneck E."/>
            <person name="de Melo N.F."/>
            <person name="da Silva R.H."/>
            <person name="de Melo A.L.T.M."/>
            <person name="Pandolfi V."/>
            <person name="Bustamante F.O."/>
            <person name="Brasileiro-Vidal A.C."/>
            <person name="Benko-Iseppon A.M."/>
        </authorList>
    </citation>
    <scope>NUCLEOTIDE SEQUENCE [LARGE SCALE GENOMIC DNA]</scope>
    <source>
        <tissue evidence="2">Leaves</tissue>
    </source>
</reference>
<evidence type="ECO:0000256" key="1">
    <source>
        <dbReference type="SAM" id="MobiDB-lite"/>
    </source>
</evidence>
<accession>A0ABU6XQQ3</accession>
<feature type="region of interest" description="Disordered" evidence="1">
    <location>
        <begin position="144"/>
        <end position="178"/>
    </location>
</feature>
<evidence type="ECO:0000313" key="2">
    <source>
        <dbReference type="EMBL" id="MED6200322.1"/>
    </source>
</evidence>
<proteinExistence type="predicted"/>
<gene>
    <name evidence="2" type="ORF">PIB30_083963</name>
</gene>